<evidence type="ECO:0000256" key="1">
    <source>
        <dbReference type="ARBA" id="ARBA00001412"/>
    </source>
</evidence>
<sequence>MPTADRETMVTLVKRSLGFSALLSTLLLVCLLSQHLQPASALAVPHPIAQSDAEIAARQNSGQGAVMWDGTSLFIAGTPITLWSGEIHPWRLPVPGLWRDVLQKLKSGGFNAISIYTHWGLTMPANDASSISQKGFNDIAQFLDTARDVGLFVIVRPGPYINAETTGGGMPGWVQNLNATLRTTDDAYRRAWTPYLDAVVDVTKPRQVKLGADGKLDTSAGSVIAVQVENEFQDKLDGAYKAHFDELITYYKGKDLEVPLTFNSLEGRNDFQSDASLDIWGVDSYPQGFDCGSPSKWSPTKNYTESTHVRSTNPNFIPEFQGGSYDPFGGYGYEACAELTGPDFIRVFDKDVLSQGLKMISQYMGYGGTNWGHLAFGGLVYTSYSYGASLAENRIKLDKLYENAQLGRFLASFPAFSRATLRSRQASNGILVSELRDGDSAFYVVRHEDSTSTQTSSFKLDVQTIGGQFKIPQESEGISLLGRDSVIIPVSRVLSASKATLLYSTADVSVVSVIDGRDVVLAHGHAAQQHELLLQSSDDKLATTAQVDGVTMKDTDKGLLITWKPVAGTAAFHVPLTAGDNDLLLILSSTEAAYLSAPMSTAPAGSLEYITGFGEHVLISGLYHVANATLDESTLRIVGQVNATTTALEVVAPKAVTAVTFNGAEVKTTRTDYGSLKGAVSGPSDAAKSWKAPALQGWKSADSLPEIASDFDASKDFIAANLTSTPNSWFEANATNGSVLFADAYGFHVGNVIWRGSVEVGQSRPTGLQLSVQGGKFFAASIWLNQTFLGSLEGSSSADVANATFKFDALPAGRSILTVLHDSTGLEEASSDNTIVPNALPREVAKKPRGITNFAWTGAQNDAQPRVEWSIAGNFGGERYPDKTRGPLNEGGLYGERQGWHLPGFDDSKWEAHELSAGLEAPGVKFFRTSVDLDVPTGHDLPLSLVFSDDGGTDSPDSRPTSRFLLFVNGWQFGQRLTRWGPQTVFPIPPGILDPRGKNEIAVAAWAVDKTGAKASLAFQVDDVFAGDVDYALDNPSIETVRGTPSA</sequence>
<dbReference type="InterPro" id="IPR025972">
    <property type="entry name" value="BetaGal_dom3"/>
</dbReference>
<feature type="domain" description="Beta-galactosidase" evidence="10">
    <location>
        <begin position="413"/>
        <end position="596"/>
    </location>
</feature>
<gene>
    <name evidence="11" type="ORF">IE81DRAFT_41936</name>
</gene>
<dbReference type="Gene3D" id="2.60.390.10">
    <property type="entry name" value="Beta-galactosidase, domain 3"/>
    <property type="match status" value="1"/>
</dbReference>
<evidence type="ECO:0000313" key="12">
    <source>
        <dbReference type="Proteomes" id="UP000245783"/>
    </source>
</evidence>
<dbReference type="AlphaFoldDB" id="A0A316VUK9"/>
<comment type="similarity">
    <text evidence="2 8">Belongs to the glycosyl hydrolase 35 family.</text>
</comment>
<dbReference type="SUPFAM" id="SSF51445">
    <property type="entry name" value="(Trans)glycosidases"/>
    <property type="match status" value="1"/>
</dbReference>
<dbReference type="Proteomes" id="UP000245783">
    <property type="component" value="Unassembled WGS sequence"/>
</dbReference>
<dbReference type="PANTHER" id="PTHR23421">
    <property type="entry name" value="BETA-GALACTOSIDASE RELATED"/>
    <property type="match status" value="1"/>
</dbReference>
<dbReference type="SUPFAM" id="SSF117100">
    <property type="entry name" value="Beta-galactosidase LacA, domain 3"/>
    <property type="match status" value="1"/>
</dbReference>
<dbReference type="EMBL" id="KZ819486">
    <property type="protein sequence ID" value="PWN39195.1"/>
    <property type="molecule type" value="Genomic_DNA"/>
</dbReference>
<evidence type="ECO:0000256" key="2">
    <source>
        <dbReference type="ARBA" id="ARBA00009809"/>
    </source>
</evidence>
<feature type="signal peptide" evidence="9">
    <location>
        <begin position="1"/>
        <end position="41"/>
    </location>
</feature>
<dbReference type="InterPro" id="IPR001944">
    <property type="entry name" value="Glycoside_Hdrlase_35"/>
</dbReference>
<protein>
    <recommendedName>
        <fullName evidence="3">beta-galactosidase</fullName>
        <ecNumber evidence="3">3.2.1.23</ecNumber>
    </recommendedName>
</protein>
<keyword evidence="4 9" id="KW-0732">Signal</keyword>
<dbReference type="InterPro" id="IPR008979">
    <property type="entry name" value="Galactose-bd-like_sf"/>
</dbReference>
<dbReference type="STRING" id="1522189.A0A316VUK9"/>
<dbReference type="OrthoDB" id="1657402at2759"/>
<dbReference type="Gene3D" id="2.102.20.10">
    <property type="entry name" value="Beta-galactosidase, domain 2"/>
    <property type="match status" value="1"/>
</dbReference>
<evidence type="ECO:0000256" key="4">
    <source>
        <dbReference type="ARBA" id="ARBA00022729"/>
    </source>
</evidence>
<dbReference type="InterPro" id="IPR025300">
    <property type="entry name" value="BetaGal_jelly_roll_dom"/>
</dbReference>
<comment type="catalytic activity">
    <reaction evidence="1">
        <text>Hydrolysis of terminal non-reducing beta-D-galactose residues in beta-D-galactosides.</text>
        <dbReference type="EC" id="3.2.1.23"/>
    </reaction>
</comment>
<dbReference type="InterPro" id="IPR031330">
    <property type="entry name" value="Gly_Hdrlase_35_cat"/>
</dbReference>
<dbReference type="PRINTS" id="PR00742">
    <property type="entry name" value="GLHYDRLASE35"/>
</dbReference>
<dbReference type="GO" id="GO:0005975">
    <property type="term" value="P:carbohydrate metabolic process"/>
    <property type="evidence" value="ECO:0007669"/>
    <property type="project" value="InterPro"/>
</dbReference>
<dbReference type="SUPFAM" id="SSF49785">
    <property type="entry name" value="Galactose-binding domain-like"/>
    <property type="match status" value="2"/>
</dbReference>
<evidence type="ECO:0000313" key="11">
    <source>
        <dbReference type="EMBL" id="PWN39195.1"/>
    </source>
</evidence>
<dbReference type="Pfam" id="PF10435">
    <property type="entry name" value="BetaGal_dom2"/>
    <property type="match status" value="1"/>
</dbReference>
<name>A0A316VUK9_9BASI</name>
<dbReference type="SUPFAM" id="SSF51011">
    <property type="entry name" value="Glycosyl hydrolase domain"/>
    <property type="match status" value="1"/>
</dbReference>
<feature type="chain" id="PRO_5016354972" description="beta-galactosidase" evidence="9">
    <location>
        <begin position="42"/>
        <end position="1047"/>
    </location>
</feature>
<evidence type="ECO:0000256" key="6">
    <source>
        <dbReference type="ARBA" id="ARBA00023180"/>
    </source>
</evidence>
<keyword evidence="7" id="KW-0326">Glycosidase</keyword>
<dbReference type="GeneID" id="37039200"/>
<evidence type="ECO:0000256" key="3">
    <source>
        <dbReference type="ARBA" id="ARBA00012756"/>
    </source>
</evidence>
<accession>A0A316VUK9</accession>
<evidence type="ECO:0000256" key="5">
    <source>
        <dbReference type="ARBA" id="ARBA00022801"/>
    </source>
</evidence>
<dbReference type="Pfam" id="PF13363">
    <property type="entry name" value="BetaGal_dom3"/>
    <property type="match status" value="1"/>
</dbReference>
<keyword evidence="6" id="KW-0325">Glycoprotein</keyword>
<dbReference type="InterPro" id="IPR018954">
    <property type="entry name" value="Betagal_dom2"/>
</dbReference>
<dbReference type="EC" id="3.2.1.23" evidence="3"/>
<dbReference type="InParanoid" id="A0A316VUK9"/>
<dbReference type="Pfam" id="PF13364">
    <property type="entry name" value="BetaGal_ABD2"/>
    <property type="match status" value="2"/>
</dbReference>
<dbReference type="Gene3D" id="2.60.120.260">
    <property type="entry name" value="Galactose-binding domain-like"/>
    <property type="match status" value="2"/>
</dbReference>
<evidence type="ECO:0000256" key="7">
    <source>
        <dbReference type="ARBA" id="ARBA00023295"/>
    </source>
</evidence>
<evidence type="ECO:0000256" key="8">
    <source>
        <dbReference type="RuleBase" id="RU003679"/>
    </source>
</evidence>
<dbReference type="RefSeq" id="XP_025366355.1">
    <property type="nucleotide sequence ID" value="XM_025517330.1"/>
</dbReference>
<dbReference type="SMART" id="SM01029">
    <property type="entry name" value="BetaGal_dom2"/>
    <property type="match status" value="1"/>
</dbReference>
<keyword evidence="5" id="KW-0378">Hydrolase</keyword>
<evidence type="ECO:0000259" key="10">
    <source>
        <dbReference type="SMART" id="SM01029"/>
    </source>
</evidence>
<dbReference type="Gene3D" id="3.20.20.80">
    <property type="entry name" value="Glycosidases"/>
    <property type="match status" value="1"/>
</dbReference>
<keyword evidence="12" id="KW-1185">Reference proteome</keyword>
<dbReference type="Pfam" id="PF01301">
    <property type="entry name" value="Glyco_hydro_35"/>
    <property type="match status" value="1"/>
</dbReference>
<reference evidence="11 12" key="1">
    <citation type="journal article" date="2018" name="Mol. Biol. Evol.">
        <title>Broad Genomic Sampling Reveals a Smut Pathogenic Ancestry of the Fungal Clade Ustilaginomycotina.</title>
        <authorList>
            <person name="Kijpornyongpan T."/>
            <person name="Mondo S.J."/>
            <person name="Barry K."/>
            <person name="Sandor L."/>
            <person name="Lee J."/>
            <person name="Lipzen A."/>
            <person name="Pangilinan J."/>
            <person name="LaButti K."/>
            <person name="Hainaut M."/>
            <person name="Henrissat B."/>
            <person name="Grigoriev I.V."/>
            <person name="Spatafora J.W."/>
            <person name="Aime M.C."/>
        </authorList>
    </citation>
    <scope>NUCLEOTIDE SEQUENCE [LARGE SCALE GENOMIC DNA]</scope>
    <source>
        <strain evidence="11 12">MCA 4658</strain>
    </source>
</reference>
<proteinExistence type="inferred from homology"/>
<dbReference type="InterPro" id="IPR037110">
    <property type="entry name" value="Betagal_dom2_sf"/>
</dbReference>
<evidence type="ECO:0000256" key="9">
    <source>
        <dbReference type="SAM" id="SignalP"/>
    </source>
</evidence>
<dbReference type="InterPro" id="IPR017853">
    <property type="entry name" value="GH"/>
</dbReference>
<dbReference type="GO" id="GO:0004565">
    <property type="term" value="F:beta-galactosidase activity"/>
    <property type="evidence" value="ECO:0007669"/>
    <property type="project" value="UniProtKB-EC"/>
</dbReference>
<dbReference type="InterPro" id="IPR036833">
    <property type="entry name" value="BetaGal_dom3_sf"/>
</dbReference>
<organism evidence="11 12">
    <name type="scientific">Ceraceosorus guamensis</name>
    <dbReference type="NCBI Taxonomy" id="1522189"/>
    <lineage>
        <taxon>Eukaryota</taxon>
        <taxon>Fungi</taxon>
        <taxon>Dikarya</taxon>
        <taxon>Basidiomycota</taxon>
        <taxon>Ustilaginomycotina</taxon>
        <taxon>Exobasidiomycetes</taxon>
        <taxon>Ceraceosorales</taxon>
        <taxon>Ceraceosoraceae</taxon>
        <taxon>Ceraceosorus</taxon>
    </lineage>
</organism>